<evidence type="ECO:0000256" key="3">
    <source>
        <dbReference type="ARBA" id="ARBA00023163"/>
    </source>
</evidence>
<dbReference type="PROSITE" id="PS50977">
    <property type="entry name" value="HTH_TETR_2"/>
    <property type="match status" value="1"/>
</dbReference>
<dbReference type="InterPro" id="IPR009057">
    <property type="entry name" value="Homeodomain-like_sf"/>
</dbReference>
<evidence type="ECO:0000259" key="5">
    <source>
        <dbReference type="PROSITE" id="PS50977"/>
    </source>
</evidence>
<organism evidence="6 7">
    <name type="scientific">Gemmatimonas aurantiaca</name>
    <dbReference type="NCBI Taxonomy" id="173480"/>
    <lineage>
        <taxon>Bacteria</taxon>
        <taxon>Pseudomonadati</taxon>
        <taxon>Gemmatimonadota</taxon>
        <taxon>Gemmatimonadia</taxon>
        <taxon>Gemmatimonadales</taxon>
        <taxon>Gemmatimonadaceae</taxon>
        <taxon>Gemmatimonas</taxon>
    </lineage>
</organism>
<keyword evidence="3" id="KW-0804">Transcription</keyword>
<evidence type="ECO:0000256" key="4">
    <source>
        <dbReference type="PROSITE-ProRule" id="PRU00335"/>
    </source>
</evidence>
<evidence type="ECO:0000256" key="1">
    <source>
        <dbReference type="ARBA" id="ARBA00023015"/>
    </source>
</evidence>
<evidence type="ECO:0000256" key="2">
    <source>
        <dbReference type="ARBA" id="ARBA00023125"/>
    </source>
</evidence>
<evidence type="ECO:0000313" key="6">
    <source>
        <dbReference type="EMBL" id="HCT56391.1"/>
    </source>
</evidence>
<dbReference type="InterPro" id="IPR011075">
    <property type="entry name" value="TetR_C"/>
</dbReference>
<proteinExistence type="predicted"/>
<dbReference type="PANTHER" id="PTHR47506">
    <property type="entry name" value="TRANSCRIPTIONAL REGULATORY PROTEIN"/>
    <property type="match status" value="1"/>
</dbReference>
<feature type="DNA-binding region" description="H-T-H motif" evidence="4">
    <location>
        <begin position="29"/>
        <end position="48"/>
    </location>
</feature>
<name>A0A3D4V5L7_9BACT</name>
<comment type="caution">
    <text evidence="6">The sequence shown here is derived from an EMBL/GenBank/DDBJ whole genome shotgun (WGS) entry which is preliminary data.</text>
</comment>
<dbReference type="SUPFAM" id="SSF46689">
    <property type="entry name" value="Homeodomain-like"/>
    <property type="match status" value="1"/>
</dbReference>
<dbReference type="AlphaFoldDB" id="A0A3D4V5L7"/>
<dbReference type="Gene3D" id="1.10.357.10">
    <property type="entry name" value="Tetracycline Repressor, domain 2"/>
    <property type="match status" value="1"/>
</dbReference>
<dbReference type="InterPro" id="IPR036271">
    <property type="entry name" value="Tet_transcr_reg_TetR-rel_C_sf"/>
</dbReference>
<dbReference type="Proteomes" id="UP000264071">
    <property type="component" value="Unassembled WGS sequence"/>
</dbReference>
<dbReference type="Pfam" id="PF00440">
    <property type="entry name" value="TetR_N"/>
    <property type="match status" value="1"/>
</dbReference>
<protein>
    <submittedName>
        <fullName evidence="6">TetR/AcrR family transcriptional regulator</fullName>
    </submittedName>
</protein>
<keyword evidence="1" id="KW-0805">Transcription regulation</keyword>
<reference evidence="6 7" key="1">
    <citation type="journal article" date="2018" name="Nat. Biotechnol.">
        <title>A standardized bacterial taxonomy based on genome phylogeny substantially revises the tree of life.</title>
        <authorList>
            <person name="Parks D.H."/>
            <person name="Chuvochina M."/>
            <person name="Waite D.W."/>
            <person name="Rinke C."/>
            <person name="Skarshewski A."/>
            <person name="Chaumeil P.A."/>
            <person name="Hugenholtz P."/>
        </authorList>
    </citation>
    <scope>NUCLEOTIDE SEQUENCE [LARGE SCALE GENOMIC DNA]</scope>
    <source>
        <strain evidence="6">UBA8844</strain>
    </source>
</reference>
<dbReference type="Gene3D" id="1.10.10.60">
    <property type="entry name" value="Homeodomain-like"/>
    <property type="match status" value="1"/>
</dbReference>
<gene>
    <name evidence="6" type="ORF">DGD08_04170</name>
</gene>
<dbReference type="InterPro" id="IPR001647">
    <property type="entry name" value="HTH_TetR"/>
</dbReference>
<dbReference type="Pfam" id="PF16925">
    <property type="entry name" value="TetR_C_13"/>
    <property type="match status" value="1"/>
</dbReference>
<dbReference type="PANTHER" id="PTHR47506:SF1">
    <property type="entry name" value="HTH-TYPE TRANSCRIPTIONAL REGULATOR YJDC"/>
    <property type="match status" value="1"/>
</dbReference>
<dbReference type="SUPFAM" id="SSF48498">
    <property type="entry name" value="Tetracyclin repressor-like, C-terminal domain"/>
    <property type="match status" value="1"/>
</dbReference>
<dbReference type="OMA" id="IQGMSQQ"/>
<feature type="domain" description="HTH tetR-type" evidence="5">
    <location>
        <begin position="6"/>
        <end position="66"/>
    </location>
</feature>
<dbReference type="EMBL" id="DPIY01000005">
    <property type="protein sequence ID" value="HCT56391.1"/>
    <property type="molecule type" value="Genomic_DNA"/>
</dbReference>
<evidence type="ECO:0000313" key="7">
    <source>
        <dbReference type="Proteomes" id="UP000264071"/>
    </source>
</evidence>
<dbReference type="GO" id="GO:0003677">
    <property type="term" value="F:DNA binding"/>
    <property type="evidence" value="ECO:0007669"/>
    <property type="project" value="UniProtKB-UniRule"/>
</dbReference>
<keyword evidence="2 4" id="KW-0238">DNA-binding</keyword>
<sequence length="194" mass="21218">MARPKEFERDDALRAGVEVFWRKGFAPTTTEDLTRAMGIGRQSFYDTFGDKRQCFLDALRAYSRHEIGEQVALLCRTSPPLAALRLLLQSAITCTPERKGAGCLAMNAAVEFGATDEEVGAILQADAAILQDAVIRRLADAKTDGSLPDTLDVEQAARMVLCTRMGLVLGAKTGQPAAQLQQTIDFTLEQLTRR</sequence>
<accession>A0A3D4V5L7</accession>